<keyword evidence="7 8" id="KW-0998">Cell outer membrane</keyword>
<evidence type="ECO:0000256" key="3">
    <source>
        <dbReference type="ARBA" id="ARBA00022452"/>
    </source>
</evidence>
<keyword evidence="13" id="KW-0675">Receptor</keyword>
<proteinExistence type="inferred from homology"/>
<keyword evidence="3 8" id="KW-1134">Transmembrane beta strand</keyword>
<evidence type="ECO:0000256" key="1">
    <source>
        <dbReference type="ARBA" id="ARBA00004571"/>
    </source>
</evidence>
<comment type="similarity">
    <text evidence="8 9">Belongs to the TonB-dependent receptor family.</text>
</comment>
<comment type="caution">
    <text evidence="13">The sequence shown here is derived from an EMBL/GenBank/DDBJ whole genome shotgun (WGS) entry which is preliminary data.</text>
</comment>
<evidence type="ECO:0000259" key="12">
    <source>
        <dbReference type="Pfam" id="PF07715"/>
    </source>
</evidence>
<dbReference type="GO" id="GO:0009279">
    <property type="term" value="C:cell outer membrane"/>
    <property type="evidence" value="ECO:0007669"/>
    <property type="project" value="UniProtKB-SubCell"/>
</dbReference>
<evidence type="ECO:0000256" key="6">
    <source>
        <dbReference type="ARBA" id="ARBA00023136"/>
    </source>
</evidence>
<feature type="domain" description="TonB-dependent receptor-like beta-barrel" evidence="11">
    <location>
        <begin position="406"/>
        <end position="796"/>
    </location>
</feature>
<keyword evidence="4 8" id="KW-0812">Transmembrane</keyword>
<keyword evidence="5 9" id="KW-0798">TonB box</keyword>
<keyword evidence="6 8" id="KW-0472">Membrane</keyword>
<keyword evidence="2 8" id="KW-0813">Transport</keyword>
<dbReference type="InterPro" id="IPR039426">
    <property type="entry name" value="TonB-dep_rcpt-like"/>
</dbReference>
<dbReference type="InterPro" id="IPR037066">
    <property type="entry name" value="Plug_dom_sf"/>
</dbReference>
<evidence type="ECO:0000256" key="7">
    <source>
        <dbReference type="ARBA" id="ARBA00023237"/>
    </source>
</evidence>
<evidence type="ECO:0000256" key="10">
    <source>
        <dbReference type="SAM" id="SignalP"/>
    </source>
</evidence>
<dbReference type="Gene3D" id="2.40.170.20">
    <property type="entry name" value="TonB-dependent receptor, beta-barrel domain"/>
    <property type="match status" value="1"/>
</dbReference>
<comment type="subcellular location">
    <subcellularLocation>
        <location evidence="1 8">Cell outer membrane</location>
        <topology evidence="1 8">Multi-pass membrane protein</topology>
    </subcellularLocation>
</comment>
<feature type="chain" id="PRO_5039192393" evidence="10">
    <location>
        <begin position="22"/>
        <end position="1056"/>
    </location>
</feature>
<feature type="domain" description="TonB-dependent receptor plug" evidence="12">
    <location>
        <begin position="130"/>
        <end position="237"/>
    </location>
</feature>
<dbReference type="AlphaFoldDB" id="A0A9D2HWP2"/>
<dbReference type="Gene3D" id="2.60.40.1120">
    <property type="entry name" value="Carboxypeptidase-like, regulatory domain"/>
    <property type="match status" value="1"/>
</dbReference>
<sequence>MKHLKIMSMLLLAMGAPIPLAAHIATTAKVQEIESVQQQNACTGIVSDASGQAIIGASVAVKGSNQGTITDVDGKFHIANVKKGTTLEISYIGYKTQQVTWNGQTLNIVLTEDTEMLDEVVVVGYGVQKKVNLSGSVSTVNTQQIEDRPVVNLGQALQGTVANLNITIGSGQATDSPSYNIRGTTSLNGGSPLIVIDGVVSDNSTLNTLNPNDIAQISVLKDAASSAIYGSRAAYGVILVTTKMGTSEKPVIHYNNNFQMRQLTQKQNIITDPYLVAQTRNIMSTPWYNLYNEEQLAYAQQVSEDPSMSPYYLNPDGSYTYFGHTDWVGEAYKNIGFATTHSIDVSGKTERASYFLSAGYTFQDGMVKYGTDKYNRYTVRSKIDFKVTDWWTIGNNTQMIFSDYDYPTSLDSDYYWGINRLNPMDVPKNPDGTWTDAGAQWLGTLSEGGRAKEQGANIQTQFSTRVDIIKDVFFVQGNFSYRTRKNRDRWHYLTVPYYDGPELEPLYYNETTSAANAMSDQKNVTFDIYGTFTKTFNDKHYINAMVGFNQEEYRYEYNSLSRSELISPSLPSVALGTGDMNVGESISTLALRSGYARFNYIYDDKYLFEFNGRYDGSSRFPKEDRFVFSPSGSIAWVMSKEEFFEPLLPVVSFLKFRYSYGMLGNQDVSSYYPYLATMGSGKLGYLIDGEQPVYVNAPGLVSSSLTWEKVSTSNIGIDINFLDNRLTATGDFYVRRTKDMITSGQPLPNVLGTSVPSENAADLKTRGWEVTLTWKDQEQVAGKPFNYSIGFNLADSRAFITKFYNPNGMLSSYYEGYEIGQMWGFHTLGFFTSQEDIDNHADQTNVASYLSTRPLAPGDLKFADLNNDGKITSGNNSLDDPGDRTIIGNSSKRYTFGLNASADWNGFDLSVFFQGVGKRDYYPGGSDLYFWGIYSQPWTNITYGNYYDHWTEENPNGYFPRMKAYVAEGGAEAALTQTKYMQNAAYIRLKNLTFGYTLPAQWTNKLNISRLRIFFSGDNLFYVSGLYKHYNIDPEGLGGQMYPLQRSYSFGLNVTF</sequence>
<organism evidence="13 14">
    <name type="scientific">Candidatus Bacteroides avicola</name>
    <dbReference type="NCBI Taxonomy" id="2838468"/>
    <lineage>
        <taxon>Bacteria</taxon>
        <taxon>Pseudomonadati</taxon>
        <taxon>Bacteroidota</taxon>
        <taxon>Bacteroidia</taxon>
        <taxon>Bacteroidales</taxon>
        <taxon>Bacteroidaceae</taxon>
        <taxon>Bacteroides</taxon>
    </lineage>
</organism>
<dbReference type="InterPro" id="IPR012910">
    <property type="entry name" value="Plug_dom"/>
</dbReference>
<dbReference type="Pfam" id="PF07715">
    <property type="entry name" value="Plug"/>
    <property type="match status" value="1"/>
</dbReference>
<dbReference type="SUPFAM" id="SSF49464">
    <property type="entry name" value="Carboxypeptidase regulatory domain-like"/>
    <property type="match status" value="1"/>
</dbReference>
<evidence type="ECO:0000256" key="8">
    <source>
        <dbReference type="PROSITE-ProRule" id="PRU01360"/>
    </source>
</evidence>
<dbReference type="InterPro" id="IPR008969">
    <property type="entry name" value="CarboxyPept-like_regulatory"/>
</dbReference>
<keyword evidence="10" id="KW-0732">Signal</keyword>
<reference evidence="13" key="1">
    <citation type="journal article" date="2021" name="PeerJ">
        <title>Extensive microbial diversity within the chicken gut microbiome revealed by metagenomics and culture.</title>
        <authorList>
            <person name="Gilroy R."/>
            <person name="Ravi A."/>
            <person name="Getino M."/>
            <person name="Pursley I."/>
            <person name="Horton D.L."/>
            <person name="Alikhan N.F."/>
            <person name="Baker D."/>
            <person name="Gharbi K."/>
            <person name="Hall N."/>
            <person name="Watson M."/>
            <person name="Adriaenssens E.M."/>
            <person name="Foster-Nyarko E."/>
            <person name="Jarju S."/>
            <person name="Secka A."/>
            <person name="Antonio M."/>
            <person name="Oren A."/>
            <person name="Chaudhuri R.R."/>
            <person name="La Ragione R."/>
            <person name="Hildebrand F."/>
            <person name="Pallen M.J."/>
        </authorList>
    </citation>
    <scope>NUCLEOTIDE SEQUENCE</scope>
    <source>
        <strain evidence="13">ChiHjej12B11-9795</strain>
    </source>
</reference>
<dbReference type="EMBL" id="DWZI01000043">
    <property type="protein sequence ID" value="HJA86325.1"/>
    <property type="molecule type" value="Genomic_DNA"/>
</dbReference>
<dbReference type="NCBIfam" id="TIGR04057">
    <property type="entry name" value="SusC_RagA_signa"/>
    <property type="match status" value="1"/>
</dbReference>
<dbReference type="Pfam" id="PF00593">
    <property type="entry name" value="TonB_dep_Rec_b-barrel"/>
    <property type="match status" value="1"/>
</dbReference>
<evidence type="ECO:0000256" key="2">
    <source>
        <dbReference type="ARBA" id="ARBA00022448"/>
    </source>
</evidence>
<dbReference type="InterPro" id="IPR023997">
    <property type="entry name" value="TonB-dep_OMP_SusC/RagA_CS"/>
</dbReference>
<dbReference type="FunFam" id="2.60.40.1120:FF:000003">
    <property type="entry name" value="Outer membrane protein Omp121"/>
    <property type="match status" value="1"/>
</dbReference>
<dbReference type="Proteomes" id="UP000823862">
    <property type="component" value="Unassembled WGS sequence"/>
</dbReference>
<evidence type="ECO:0000313" key="14">
    <source>
        <dbReference type="Proteomes" id="UP000823862"/>
    </source>
</evidence>
<dbReference type="Pfam" id="PF13715">
    <property type="entry name" value="CarbopepD_reg_2"/>
    <property type="match status" value="1"/>
</dbReference>
<evidence type="ECO:0000256" key="9">
    <source>
        <dbReference type="RuleBase" id="RU003357"/>
    </source>
</evidence>
<dbReference type="InterPro" id="IPR023996">
    <property type="entry name" value="TonB-dep_OMP_SusC/RagA"/>
</dbReference>
<evidence type="ECO:0000313" key="13">
    <source>
        <dbReference type="EMBL" id="HJA86325.1"/>
    </source>
</evidence>
<dbReference type="PROSITE" id="PS52016">
    <property type="entry name" value="TONB_DEPENDENT_REC_3"/>
    <property type="match status" value="1"/>
</dbReference>
<dbReference type="InterPro" id="IPR036942">
    <property type="entry name" value="Beta-barrel_TonB_sf"/>
</dbReference>
<evidence type="ECO:0000256" key="4">
    <source>
        <dbReference type="ARBA" id="ARBA00022692"/>
    </source>
</evidence>
<dbReference type="SUPFAM" id="SSF56935">
    <property type="entry name" value="Porins"/>
    <property type="match status" value="1"/>
</dbReference>
<protein>
    <submittedName>
        <fullName evidence="13">TonB-dependent receptor</fullName>
    </submittedName>
</protein>
<name>A0A9D2HWP2_9BACE</name>
<gene>
    <name evidence="13" type="ORF">H9950_09100</name>
</gene>
<reference evidence="13" key="2">
    <citation type="submission" date="2021-04" db="EMBL/GenBank/DDBJ databases">
        <authorList>
            <person name="Gilroy R."/>
        </authorList>
    </citation>
    <scope>NUCLEOTIDE SEQUENCE</scope>
    <source>
        <strain evidence="13">ChiHjej12B11-9795</strain>
    </source>
</reference>
<feature type="signal peptide" evidence="10">
    <location>
        <begin position="1"/>
        <end position="21"/>
    </location>
</feature>
<dbReference type="InterPro" id="IPR000531">
    <property type="entry name" value="Beta-barrel_TonB"/>
</dbReference>
<evidence type="ECO:0000256" key="5">
    <source>
        <dbReference type="ARBA" id="ARBA00023077"/>
    </source>
</evidence>
<dbReference type="NCBIfam" id="TIGR04056">
    <property type="entry name" value="OMP_RagA_SusC"/>
    <property type="match status" value="1"/>
</dbReference>
<accession>A0A9D2HWP2</accession>
<dbReference type="Gene3D" id="2.170.130.10">
    <property type="entry name" value="TonB-dependent receptor, plug domain"/>
    <property type="match status" value="1"/>
</dbReference>
<evidence type="ECO:0000259" key="11">
    <source>
        <dbReference type="Pfam" id="PF00593"/>
    </source>
</evidence>